<keyword evidence="8" id="KW-1185">Reference proteome</keyword>
<comment type="subcellular location">
    <subcellularLocation>
        <location evidence="1">Membrane</location>
        <topology evidence="1">Multi-pass membrane protein</topology>
    </subcellularLocation>
</comment>
<evidence type="ECO:0000256" key="2">
    <source>
        <dbReference type="ARBA" id="ARBA00022692"/>
    </source>
</evidence>
<evidence type="ECO:0000259" key="6">
    <source>
        <dbReference type="Pfam" id="PF01284"/>
    </source>
</evidence>
<evidence type="ECO:0000256" key="4">
    <source>
        <dbReference type="ARBA" id="ARBA00023136"/>
    </source>
</evidence>
<dbReference type="GO" id="GO:0070941">
    <property type="term" value="P:eisosome assembly"/>
    <property type="evidence" value="ECO:0007669"/>
    <property type="project" value="TreeGrafter"/>
</dbReference>
<evidence type="ECO:0000313" key="8">
    <source>
        <dbReference type="Proteomes" id="UP000240883"/>
    </source>
</evidence>
<dbReference type="InterPro" id="IPR052649">
    <property type="entry name" value="NCE102-like"/>
</dbReference>
<dbReference type="OrthoDB" id="2017497at2759"/>
<organism evidence="7 8">
    <name type="scientific">Corynespora cassiicola Philippines</name>
    <dbReference type="NCBI Taxonomy" id="1448308"/>
    <lineage>
        <taxon>Eukaryota</taxon>
        <taxon>Fungi</taxon>
        <taxon>Dikarya</taxon>
        <taxon>Ascomycota</taxon>
        <taxon>Pezizomycotina</taxon>
        <taxon>Dothideomycetes</taxon>
        <taxon>Pleosporomycetidae</taxon>
        <taxon>Pleosporales</taxon>
        <taxon>Corynesporascaceae</taxon>
        <taxon>Corynespora</taxon>
    </lineage>
</organism>
<dbReference type="EMBL" id="KZ678132">
    <property type="protein sequence ID" value="PSN70296.1"/>
    <property type="molecule type" value="Genomic_DNA"/>
</dbReference>
<keyword evidence="2 5" id="KW-0812">Transmembrane</keyword>
<keyword evidence="4 5" id="KW-0472">Membrane</keyword>
<dbReference type="PANTHER" id="PTHR28165">
    <property type="entry name" value="NON-CLASSICAL EXPORT PROTEIN 2-RELATED"/>
    <property type="match status" value="1"/>
</dbReference>
<proteinExistence type="predicted"/>
<dbReference type="Pfam" id="PF01284">
    <property type="entry name" value="MARVEL"/>
    <property type="match status" value="1"/>
</dbReference>
<dbReference type="GO" id="GO:0072659">
    <property type="term" value="P:protein localization to plasma membrane"/>
    <property type="evidence" value="ECO:0007669"/>
    <property type="project" value="TreeGrafter"/>
</dbReference>
<keyword evidence="3 5" id="KW-1133">Transmembrane helix</keyword>
<feature type="transmembrane region" description="Helical" evidence="5">
    <location>
        <begin position="74"/>
        <end position="96"/>
    </location>
</feature>
<dbReference type="PANTHER" id="PTHR28165:SF2">
    <property type="entry name" value="MARVEL DOMAIN-CONTAINING PROTEIN"/>
    <property type="match status" value="1"/>
</dbReference>
<dbReference type="Proteomes" id="UP000240883">
    <property type="component" value="Unassembled WGS sequence"/>
</dbReference>
<evidence type="ECO:0000256" key="1">
    <source>
        <dbReference type="ARBA" id="ARBA00004141"/>
    </source>
</evidence>
<dbReference type="InterPro" id="IPR008253">
    <property type="entry name" value="Marvel"/>
</dbReference>
<dbReference type="GO" id="GO:0005886">
    <property type="term" value="C:plasma membrane"/>
    <property type="evidence" value="ECO:0007669"/>
    <property type="project" value="TreeGrafter"/>
</dbReference>
<dbReference type="STRING" id="1448308.A0A2T2NYE4"/>
<feature type="transmembrane region" description="Helical" evidence="5">
    <location>
        <begin position="148"/>
        <end position="169"/>
    </location>
</feature>
<sequence length="171" mass="17921">MASNTVDFGLRCAQALFAVVVIGLTATLIKGQVTNNSLPVVFGYAAFVGAASLVGAFVGIAGRFMDILQSIVGLGIDAFILLLNLAGGVIIAVKLIGLKCSDGSPESWDKMERNDLLNGGSATMDGVTQPGYYDGKLNIRCKQNQADAAFMFLTAIVLIASVTSSYLHARR</sequence>
<name>A0A2T2NYE4_CORCC</name>
<reference evidence="7 8" key="1">
    <citation type="journal article" date="2018" name="Front. Microbiol.">
        <title>Genome-Wide Analysis of Corynespora cassiicola Leaf Fall Disease Putative Effectors.</title>
        <authorList>
            <person name="Lopez D."/>
            <person name="Ribeiro S."/>
            <person name="Label P."/>
            <person name="Fumanal B."/>
            <person name="Venisse J.S."/>
            <person name="Kohler A."/>
            <person name="de Oliveira R.R."/>
            <person name="Labutti K."/>
            <person name="Lipzen A."/>
            <person name="Lail K."/>
            <person name="Bauer D."/>
            <person name="Ohm R.A."/>
            <person name="Barry K.W."/>
            <person name="Spatafora J."/>
            <person name="Grigoriev I.V."/>
            <person name="Martin F.M."/>
            <person name="Pujade-Renaud V."/>
        </authorList>
    </citation>
    <scope>NUCLEOTIDE SEQUENCE [LARGE SCALE GENOMIC DNA]</scope>
    <source>
        <strain evidence="7 8">Philippines</strain>
    </source>
</reference>
<evidence type="ECO:0000313" key="7">
    <source>
        <dbReference type="EMBL" id="PSN70296.1"/>
    </source>
</evidence>
<dbReference type="AlphaFoldDB" id="A0A2T2NYE4"/>
<evidence type="ECO:0000256" key="5">
    <source>
        <dbReference type="SAM" id="Phobius"/>
    </source>
</evidence>
<feature type="transmembrane region" description="Helical" evidence="5">
    <location>
        <begin position="41"/>
        <end position="62"/>
    </location>
</feature>
<protein>
    <recommendedName>
        <fullName evidence="6">MARVEL domain-containing protein</fullName>
    </recommendedName>
</protein>
<evidence type="ECO:0000256" key="3">
    <source>
        <dbReference type="ARBA" id="ARBA00022989"/>
    </source>
</evidence>
<gene>
    <name evidence="7" type="ORF">BS50DRAFT_585733</name>
</gene>
<feature type="domain" description="MARVEL" evidence="6">
    <location>
        <begin position="7"/>
        <end position="162"/>
    </location>
</feature>
<feature type="transmembrane region" description="Helical" evidence="5">
    <location>
        <begin position="12"/>
        <end position="29"/>
    </location>
</feature>
<dbReference type="GO" id="GO:0032126">
    <property type="term" value="C:eisosome"/>
    <property type="evidence" value="ECO:0007669"/>
    <property type="project" value="TreeGrafter"/>
</dbReference>
<accession>A0A2T2NYE4</accession>